<accession>A0A2V3PNQ1</accession>
<protein>
    <recommendedName>
        <fullName evidence="1">DUF6089 domain-containing protein</fullName>
    </recommendedName>
</protein>
<feature type="domain" description="DUF6089" evidence="1">
    <location>
        <begin position="19"/>
        <end position="235"/>
    </location>
</feature>
<reference evidence="2 3" key="1">
    <citation type="submission" date="2018-03" db="EMBL/GenBank/DDBJ databases">
        <title>Genomic Encyclopedia of Archaeal and Bacterial Type Strains, Phase II (KMG-II): from individual species to whole genera.</title>
        <authorList>
            <person name="Goeker M."/>
        </authorList>
    </citation>
    <scope>NUCLEOTIDE SEQUENCE [LARGE SCALE GENOMIC DNA]</scope>
    <source>
        <strain evidence="2 3">DSM 100214</strain>
    </source>
</reference>
<sequence>MRRSLYENRNKIHILLLVFMGLFSSVNGFCQEYEYEIGGMTGISSYMGDANKTNLFQSPNFALGAVFRYNKNFRWAYKANLVVGGVSGDTRKSGNVFPNQQNTSFSRTFYELGGQVEYNFFHYSDKYQYLGTRKFSPYIFTGLGFTVGSGDETFFGMNLPLGIGLKYKWKDRLNLGFEFSFRKLFGDSFDVTSKKGDLSLDDPYNIKSSFFKNKDWYLLTMFSVTWDFGLRSKSCVDSLY</sequence>
<keyword evidence="3" id="KW-1185">Reference proteome</keyword>
<dbReference type="Pfam" id="PF19573">
    <property type="entry name" value="DUF6089"/>
    <property type="match status" value="1"/>
</dbReference>
<proteinExistence type="predicted"/>
<evidence type="ECO:0000313" key="2">
    <source>
        <dbReference type="EMBL" id="PXV62817.1"/>
    </source>
</evidence>
<organism evidence="2 3">
    <name type="scientific">Dysgonomonas alginatilytica</name>
    <dbReference type="NCBI Taxonomy" id="1605892"/>
    <lineage>
        <taxon>Bacteria</taxon>
        <taxon>Pseudomonadati</taxon>
        <taxon>Bacteroidota</taxon>
        <taxon>Bacteroidia</taxon>
        <taxon>Bacteroidales</taxon>
        <taxon>Dysgonomonadaceae</taxon>
        <taxon>Dysgonomonas</taxon>
    </lineage>
</organism>
<dbReference type="SUPFAM" id="SSF56925">
    <property type="entry name" value="OMPA-like"/>
    <property type="match status" value="1"/>
</dbReference>
<dbReference type="InterPro" id="IPR045743">
    <property type="entry name" value="DUF6089"/>
</dbReference>
<dbReference type="InterPro" id="IPR011250">
    <property type="entry name" value="OMP/PagP_B-barrel"/>
</dbReference>
<evidence type="ECO:0000259" key="1">
    <source>
        <dbReference type="Pfam" id="PF19573"/>
    </source>
</evidence>
<comment type="caution">
    <text evidence="2">The sequence shown here is derived from an EMBL/GenBank/DDBJ whole genome shotgun (WGS) entry which is preliminary data.</text>
</comment>
<dbReference type="EMBL" id="QICL01000017">
    <property type="protein sequence ID" value="PXV62817.1"/>
    <property type="molecule type" value="Genomic_DNA"/>
</dbReference>
<evidence type="ECO:0000313" key="3">
    <source>
        <dbReference type="Proteomes" id="UP000247973"/>
    </source>
</evidence>
<dbReference type="Proteomes" id="UP000247973">
    <property type="component" value="Unassembled WGS sequence"/>
</dbReference>
<gene>
    <name evidence="2" type="ORF">CLV62_11733</name>
</gene>
<dbReference type="OrthoDB" id="654178at2"/>
<dbReference type="AlphaFoldDB" id="A0A2V3PNQ1"/>
<name>A0A2V3PNQ1_9BACT</name>